<dbReference type="EMBL" id="ASGY01000077">
    <property type="protein sequence ID" value="KGE67966.1"/>
    <property type="molecule type" value="Genomic_DNA"/>
</dbReference>
<name>A0A0A1Z4J5_PSEFL</name>
<evidence type="ECO:0000313" key="2">
    <source>
        <dbReference type="Proteomes" id="UP000030060"/>
    </source>
</evidence>
<protein>
    <submittedName>
        <fullName evidence="1">Uncharacterized protein</fullName>
    </submittedName>
</protein>
<proteinExistence type="predicted"/>
<dbReference type="OrthoDB" id="7023682at2"/>
<organism evidence="1 2">
    <name type="scientific">Pseudomonas fluorescens LMG 5329</name>
    <dbReference type="NCBI Taxonomy" id="1324332"/>
    <lineage>
        <taxon>Bacteria</taxon>
        <taxon>Pseudomonadati</taxon>
        <taxon>Pseudomonadota</taxon>
        <taxon>Gammaproteobacteria</taxon>
        <taxon>Pseudomonadales</taxon>
        <taxon>Pseudomonadaceae</taxon>
        <taxon>Pseudomonas</taxon>
    </lineage>
</organism>
<accession>A0A0A1Z4J5</accession>
<dbReference type="RefSeq" id="WP_038845336.1">
    <property type="nucleotide sequence ID" value="NZ_ASGY01000077.1"/>
</dbReference>
<sequence>MKKKLGPFAQIKNKNTITAVPITLTAAVAQPGDYVDNIMYPGLLKREAVDAPTLKLNLATWFPPSSVANPSTRDDHIDDIGDFQSGLFKSEVLIAPGPYVAEIPQNRLTQGTHTYKYAVSRSIPGGGVNKSGSATFTFIVNRIAPFDTAGIRPFPLLLPAGHSGPLTKAYFDANGGVARLRIQDYDAQGAHIGDKWELLDGPNGVVVETGDVFPDEVVLLTEAQAALWEGAKDIYYQLRTVEGNVSGVSLGLPASIAIRPAPILRAPGVKFAVNLSGSGDHLIDLDDTEAASGALVIIPNYDADRVRDNVFIEFTTSIGTRRVGPLPVSSTVLPGEFPVDYPVLEFLYGTASFGPIAMSVRYAVERGGVFYWIATTDEVTVELDLSKVGPVNPDKPARPNRNLLLPILTGAVSGLTNQLDGRDKGLDAPVKILLWTVAPLPSARAFTIHLFYSGERVAVIPVDHLNLPPSGVVDTSVPWPIIAKYGNTTAGNPLPLHYEIVTTGTSNRDISPAQGIDVAANVISFDAPTVDGAAVAGGVTIIACNAVKNVTQTGGYVEVFVPPSSSFAIGMTIPVSWQAHSNDAGNMPIAAASGTFPHTITTTTETAFGFKVRIQTGTMYIKPIYDYMTDMGSVRIKYSVPIVGTTPVDSAETLALVRTYLSGSTPTYCDGSLWP</sequence>
<dbReference type="Proteomes" id="UP000030060">
    <property type="component" value="Unassembled WGS sequence"/>
</dbReference>
<evidence type="ECO:0000313" key="1">
    <source>
        <dbReference type="EMBL" id="KGE67966.1"/>
    </source>
</evidence>
<reference evidence="1 2" key="1">
    <citation type="journal article" date="2013" name="Genome Announc.">
        <title>Draft Genome Sequence of Pseudomonas fluorescens LMG 5329, a White Line-Inducing Principle-Producing Bioindicator for the Mushroom Pathogen Pseudomonas tolaasii.</title>
        <authorList>
            <person name="Ghequire M.G."/>
            <person name="Rokni-Zadeh H."/>
            <person name="Zarrineh P."/>
            <person name="De Mot R."/>
        </authorList>
    </citation>
    <scope>NUCLEOTIDE SEQUENCE [LARGE SCALE GENOMIC DNA]</scope>
    <source>
        <strain evidence="1 2">LMG 5329</strain>
    </source>
</reference>
<comment type="caution">
    <text evidence="1">The sequence shown here is derived from an EMBL/GenBank/DDBJ whole genome shotgun (WGS) entry which is preliminary data.</text>
</comment>
<dbReference type="AlphaFoldDB" id="A0A0A1Z4J5"/>
<gene>
    <name evidence="1" type="ORF">K814_0110820</name>
</gene>